<proteinExistence type="predicted"/>
<accession>U9SZC2</accession>
<reference evidence="2" key="1">
    <citation type="submission" date="2013-07" db="EMBL/GenBank/DDBJ databases">
        <title>The genome of an arbuscular mycorrhizal fungus provides insights into the evolution of the oldest plant symbiosis.</title>
        <authorList>
            <consortium name="DOE Joint Genome Institute"/>
            <person name="Tisserant E."/>
            <person name="Malbreil M."/>
            <person name="Kuo A."/>
            <person name="Kohler A."/>
            <person name="Symeonidi A."/>
            <person name="Balestrini R."/>
            <person name="Charron P."/>
            <person name="Duensing N."/>
            <person name="Frei-dit-Frey N."/>
            <person name="Gianinazzi-Pearson V."/>
            <person name="Gilbert B."/>
            <person name="Handa Y."/>
            <person name="Hijri M."/>
            <person name="Kaul R."/>
            <person name="Kawaguchi M."/>
            <person name="Krajinski F."/>
            <person name="Lammers P."/>
            <person name="Lapierre D."/>
            <person name="Masclaux F.G."/>
            <person name="Murat C."/>
            <person name="Morin E."/>
            <person name="Ndikumana S."/>
            <person name="Pagni M."/>
            <person name="Petitpierre D."/>
            <person name="Requena N."/>
            <person name="Rosikiewicz P."/>
            <person name="Riley R."/>
            <person name="Saito K."/>
            <person name="San Clemente H."/>
            <person name="Shapiro H."/>
            <person name="van Tuinen D."/>
            <person name="Becard G."/>
            <person name="Bonfante P."/>
            <person name="Paszkowski U."/>
            <person name="Shachar-Hill Y."/>
            <person name="Young J.P."/>
            <person name="Sanders I.R."/>
            <person name="Henrissat B."/>
            <person name="Rensing S.A."/>
            <person name="Grigoriev I.V."/>
            <person name="Corradi N."/>
            <person name="Roux C."/>
            <person name="Martin F."/>
        </authorList>
    </citation>
    <scope>NUCLEOTIDE SEQUENCE</scope>
    <source>
        <strain evidence="2">DAOM 197198</strain>
    </source>
</reference>
<organism evidence="2">
    <name type="scientific">Rhizophagus irregularis (strain DAOM 181602 / DAOM 197198 / MUCL 43194)</name>
    <name type="common">Arbuscular mycorrhizal fungus</name>
    <name type="synonym">Glomus intraradices</name>
    <dbReference type="NCBI Taxonomy" id="747089"/>
    <lineage>
        <taxon>Eukaryota</taxon>
        <taxon>Fungi</taxon>
        <taxon>Fungi incertae sedis</taxon>
        <taxon>Mucoromycota</taxon>
        <taxon>Glomeromycotina</taxon>
        <taxon>Glomeromycetes</taxon>
        <taxon>Glomerales</taxon>
        <taxon>Glomeraceae</taxon>
        <taxon>Rhizophagus</taxon>
    </lineage>
</organism>
<name>U9SZC2_RHIID</name>
<sequence>MPLNHNRILDTDAEIGEHNEEEEENEKGEEDLNELLIVMLVELKRLLLGYELYL</sequence>
<evidence type="ECO:0000256" key="1">
    <source>
        <dbReference type="SAM" id="MobiDB-lite"/>
    </source>
</evidence>
<gene>
    <name evidence="2" type="ORF">GLOINDRAFT_7710</name>
</gene>
<evidence type="ECO:0000313" key="2">
    <source>
        <dbReference type="EMBL" id="ESA01245.1"/>
    </source>
</evidence>
<dbReference type="HOGENOM" id="CLU_3051576_0_0_1"/>
<feature type="compositionally biased region" description="Basic and acidic residues" evidence="1">
    <location>
        <begin position="7"/>
        <end position="18"/>
    </location>
</feature>
<dbReference type="EMBL" id="KI296619">
    <property type="protein sequence ID" value="ESA01245.1"/>
    <property type="molecule type" value="Genomic_DNA"/>
</dbReference>
<feature type="region of interest" description="Disordered" evidence="1">
    <location>
        <begin position="1"/>
        <end position="29"/>
    </location>
</feature>
<feature type="compositionally biased region" description="Acidic residues" evidence="1">
    <location>
        <begin position="19"/>
        <end position="29"/>
    </location>
</feature>
<protein>
    <submittedName>
        <fullName evidence="2">Uncharacterized protein</fullName>
    </submittedName>
</protein>
<dbReference type="AlphaFoldDB" id="U9SZC2"/>